<dbReference type="CDD" id="cd07389">
    <property type="entry name" value="MPP_PhoD"/>
    <property type="match status" value="1"/>
</dbReference>
<evidence type="ECO:0000313" key="4">
    <source>
        <dbReference type="Proteomes" id="UP000568380"/>
    </source>
</evidence>
<dbReference type="PANTHER" id="PTHR43606">
    <property type="entry name" value="PHOSPHATASE, PUTATIVE (AFU_ORTHOLOGUE AFUA_6G08710)-RELATED"/>
    <property type="match status" value="1"/>
</dbReference>
<comment type="caution">
    <text evidence="3">The sequence shown here is derived from an EMBL/GenBank/DDBJ whole genome shotgun (WGS) entry which is preliminary data.</text>
</comment>
<dbReference type="RefSeq" id="WP_184967088.1">
    <property type="nucleotide sequence ID" value="NZ_JACHIN010000008.1"/>
</dbReference>
<protein>
    <submittedName>
        <fullName evidence="3">Alkaline phosphatase D</fullName>
        <ecNumber evidence="3">3.1.3.1</ecNumber>
    </submittedName>
</protein>
<dbReference type="InterPro" id="IPR052900">
    <property type="entry name" value="Phospholipid_Metab_Enz"/>
</dbReference>
<organism evidence="3 4">
    <name type="scientific">Nonomuraea endophytica</name>
    <dbReference type="NCBI Taxonomy" id="714136"/>
    <lineage>
        <taxon>Bacteria</taxon>
        <taxon>Bacillati</taxon>
        <taxon>Actinomycetota</taxon>
        <taxon>Actinomycetes</taxon>
        <taxon>Streptosporangiales</taxon>
        <taxon>Streptosporangiaceae</taxon>
        <taxon>Nonomuraea</taxon>
    </lineage>
</organism>
<dbReference type="EMBL" id="JACHIN010000008">
    <property type="protein sequence ID" value="MBB5080534.1"/>
    <property type="molecule type" value="Genomic_DNA"/>
</dbReference>
<dbReference type="Pfam" id="PF09423">
    <property type="entry name" value="PhoD"/>
    <property type="match status" value="1"/>
</dbReference>
<dbReference type="InterPro" id="IPR032093">
    <property type="entry name" value="PhoD_N"/>
</dbReference>
<dbReference type="GO" id="GO:0004035">
    <property type="term" value="F:alkaline phosphatase activity"/>
    <property type="evidence" value="ECO:0007669"/>
    <property type="project" value="UniProtKB-EC"/>
</dbReference>
<dbReference type="Gene3D" id="3.60.21.70">
    <property type="entry name" value="PhoD-like phosphatase"/>
    <property type="match status" value="1"/>
</dbReference>
<keyword evidence="3" id="KW-0378">Hydrolase</keyword>
<accession>A0A7W8A6P9</accession>
<reference evidence="3 4" key="1">
    <citation type="submission" date="2020-08" db="EMBL/GenBank/DDBJ databases">
        <title>Genomic Encyclopedia of Type Strains, Phase IV (KMG-IV): sequencing the most valuable type-strain genomes for metagenomic binning, comparative biology and taxonomic classification.</title>
        <authorList>
            <person name="Goeker M."/>
        </authorList>
    </citation>
    <scope>NUCLEOTIDE SEQUENCE [LARGE SCALE GENOMIC DNA]</scope>
    <source>
        <strain evidence="3 4">DSM 45385</strain>
    </source>
</reference>
<feature type="domain" description="PhoD-like phosphatase metallophosphatase" evidence="1">
    <location>
        <begin position="107"/>
        <end position="398"/>
    </location>
</feature>
<name>A0A7W8A6P9_9ACTN</name>
<proteinExistence type="predicted"/>
<dbReference type="Gene3D" id="2.60.40.380">
    <property type="entry name" value="Purple acid phosphatase-like, N-terminal"/>
    <property type="match status" value="1"/>
</dbReference>
<gene>
    <name evidence="3" type="ORF">HNR40_006021</name>
</gene>
<dbReference type="Proteomes" id="UP000568380">
    <property type="component" value="Unassembled WGS sequence"/>
</dbReference>
<sequence length="432" mass="47816">MANPFTLGVASGEPLPDGVILWTRLTGVPGRAVEVRWQLAADERFTKIVQQGTARALPEWAHSVHVRVAALRPGTEYFYRFRAGADLSAVGRTKTAADPASADLVRFAVANCQRYEHGRYTALRHLAGERPDVVFHVGDYIYESPQAADPVRRLDRTGEAVTLADYRARYARYKSDPDLMAAHAAAPWVTTWDDHEVLDNYRGRGDGSAAFLRRRAAAYQAYYEHLPLRVRPEAGALQMYRRRTYGRVADFMLLDVRQHRDAATMLGAAQEQWLLSRLATTPVRWKVLVQPLFFARRFVPGPAPNLRMDSWDGHPAERARILAAAGGLVVLSGDVHNHWACDLKADFLDPSSPSVGAEFVCSAVSSRPPETDAEAVLAANPHIRHFDGHRGYLSGTASATGFRVSHKGLESSGVRTVAEFLTDGLRIIRVDV</sequence>
<dbReference type="InterPro" id="IPR038607">
    <property type="entry name" value="PhoD-like_sf"/>
</dbReference>
<dbReference type="SUPFAM" id="SSF56300">
    <property type="entry name" value="Metallo-dependent phosphatases"/>
    <property type="match status" value="1"/>
</dbReference>
<evidence type="ECO:0000313" key="3">
    <source>
        <dbReference type="EMBL" id="MBB5080534.1"/>
    </source>
</evidence>
<dbReference type="PANTHER" id="PTHR43606:SF2">
    <property type="entry name" value="ALKALINE PHOSPHATASE FAMILY PROTEIN (AFU_ORTHOLOGUE AFUA_5G03860)"/>
    <property type="match status" value="1"/>
</dbReference>
<dbReference type="AlphaFoldDB" id="A0A7W8A6P9"/>
<feature type="domain" description="Phospholipase D N-terminal" evidence="2">
    <location>
        <begin position="7"/>
        <end position="95"/>
    </location>
</feature>
<keyword evidence="4" id="KW-1185">Reference proteome</keyword>
<evidence type="ECO:0000259" key="2">
    <source>
        <dbReference type="Pfam" id="PF16655"/>
    </source>
</evidence>
<dbReference type="Pfam" id="PF16655">
    <property type="entry name" value="PhoD_N"/>
    <property type="match status" value="1"/>
</dbReference>
<evidence type="ECO:0000259" key="1">
    <source>
        <dbReference type="Pfam" id="PF09423"/>
    </source>
</evidence>
<dbReference type="InterPro" id="IPR018946">
    <property type="entry name" value="PhoD-like_MPP"/>
</dbReference>
<dbReference type="EC" id="3.1.3.1" evidence="3"/>
<dbReference type="InterPro" id="IPR029052">
    <property type="entry name" value="Metallo-depent_PP-like"/>
</dbReference>